<evidence type="ECO:0000256" key="9">
    <source>
        <dbReference type="ARBA" id="ARBA00023136"/>
    </source>
</evidence>
<dbReference type="EMBL" id="GISG01080380">
    <property type="protein sequence ID" value="MBA4632002.1"/>
    <property type="molecule type" value="Transcribed_RNA"/>
</dbReference>
<keyword evidence="9 12" id="KW-0472">Membrane</keyword>
<comment type="similarity">
    <text evidence="2">Belongs to the RLP family.</text>
</comment>
<feature type="transmembrane region" description="Helical" evidence="12">
    <location>
        <begin position="167"/>
        <end position="187"/>
    </location>
</feature>
<evidence type="ECO:0000256" key="10">
    <source>
        <dbReference type="ARBA" id="ARBA00023180"/>
    </source>
</evidence>
<reference evidence="13" key="2">
    <citation type="submission" date="2020-07" db="EMBL/GenBank/DDBJ databases">
        <authorList>
            <person name="Vera ALvarez R."/>
            <person name="Arias-Moreno D.M."/>
            <person name="Jimenez-Jacinto V."/>
            <person name="Jimenez-Bremont J.F."/>
            <person name="Swaminathan K."/>
            <person name="Moose S.P."/>
            <person name="Guerrero-Gonzalez M.L."/>
            <person name="Marino-Ramirez L."/>
            <person name="Landsman D."/>
            <person name="Rodriguez-Kessler M."/>
            <person name="Delgado-Sanchez P."/>
        </authorList>
    </citation>
    <scope>NUCLEOTIDE SEQUENCE</scope>
    <source>
        <tissue evidence="13">Cladode</tissue>
    </source>
</reference>
<comment type="subcellular location">
    <subcellularLocation>
        <location evidence="1">Cell membrane</location>
    </subcellularLocation>
    <subcellularLocation>
        <location evidence="11">Endomembrane system</location>
        <topology evidence="11">Single-pass membrane protein</topology>
    </subcellularLocation>
</comment>
<name>A0A7C9D306_OPUST</name>
<keyword evidence="3" id="KW-1003">Cell membrane</keyword>
<protein>
    <recommendedName>
        <fullName evidence="14">2-alkenal reductase (NAD(P)(+))</fullName>
    </recommendedName>
</protein>
<dbReference type="Pfam" id="PF00560">
    <property type="entry name" value="LRR_1"/>
    <property type="match status" value="1"/>
</dbReference>
<evidence type="ECO:0000313" key="13">
    <source>
        <dbReference type="EMBL" id="MBA4632002.1"/>
    </source>
</evidence>
<dbReference type="GO" id="GO:0005886">
    <property type="term" value="C:plasma membrane"/>
    <property type="evidence" value="ECO:0007669"/>
    <property type="project" value="UniProtKB-SubCell"/>
</dbReference>
<evidence type="ECO:0000256" key="1">
    <source>
        <dbReference type="ARBA" id="ARBA00004236"/>
    </source>
</evidence>
<sequence length="216" mass="23780">MYGENDIVQFVTKKRYESFEGNVLYYMSGLDFSHNKLSGPIPPDIGLLSGIHTLNFSHNSLTGSIPESFSNLAQIESLDLSYNMLSGEIPPPLVSLSFLSVFSVAHNNLSGSVPEMKGQFATFDQRSYEGNSFLCGPPLKRNCNWGNKVTGDPGLSKQEDDSSWRKYFLYGFLGSFVATFVAVAAFFYLNSYYLALVLSKLPCSAGICKLLGVKKS</sequence>
<dbReference type="FunFam" id="3.80.10.10:FF:000111">
    <property type="entry name" value="LRR receptor-like serine/threonine-protein kinase ERECTA"/>
    <property type="match status" value="1"/>
</dbReference>
<evidence type="ECO:0000256" key="2">
    <source>
        <dbReference type="ARBA" id="ARBA00009592"/>
    </source>
</evidence>
<dbReference type="InterPro" id="IPR032675">
    <property type="entry name" value="LRR_dom_sf"/>
</dbReference>
<keyword evidence="10" id="KW-0325">Glycoprotein</keyword>
<keyword evidence="4" id="KW-0433">Leucine-rich repeat</keyword>
<organism evidence="13">
    <name type="scientific">Opuntia streptacantha</name>
    <name type="common">Prickly pear cactus</name>
    <name type="synonym">Opuntia cardona</name>
    <dbReference type="NCBI Taxonomy" id="393608"/>
    <lineage>
        <taxon>Eukaryota</taxon>
        <taxon>Viridiplantae</taxon>
        <taxon>Streptophyta</taxon>
        <taxon>Embryophyta</taxon>
        <taxon>Tracheophyta</taxon>
        <taxon>Spermatophyta</taxon>
        <taxon>Magnoliopsida</taxon>
        <taxon>eudicotyledons</taxon>
        <taxon>Gunneridae</taxon>
        <taxon>Pentapetalae</taxon>
        <taxon>Caryophyllales</taxon>
        <taxon>Cactineae</taxon>
        <taxon>Cactaceae</taxon>
        <taxon>Opuntioideae</taxon>
        <taxon>Opuntia</taxon>
    </lineage>
</organism>
<evidence type="ECO:0000256" key="8">
    <source>
        <dbReference type="ARBA" id="ARBA00022989"/>
    </source>
</evidence>
<keyword evidence="8 12" id="KW-1133">Transmembrane helix</keyword>
<reference evidence="13" key="1">
    <citation type="journal article" date="2013" name="J. Plant Res.">
        <title>Effect of fungi and light on seed germination of three Opuntia species from semiarid lands of central Mexico.</title>
        <authorList>
            <person name="Delgado-Sanchez P."/>
            <person name="Jimenez-Bremont J.F."/>
            <person name="Guerrero-Gonzalez Mde L."/>
            <person name="Flores J."/>
        </authorList>
    </citation>
    <scope>NUCLEOTIDE SEQUENCE</scope>
    <source>
        <tissue evidence="13">Cladode</tissue>
    </source>
</reference>
<proteinExistence type="inferred from homology"/>
<evidence type="ECO:0000256" key="12">
    <source>
        <dbReference type="SAM" id="Phobius"/>
    </source>
</evidence>
<dbReference type="AlphaFoldDB" id="A0A7C9D306"/>
<keyword evidence="5 12" id="KW-0812">Transmembrane</keyword>
<dbReference type="InterPro" id="IPR051502">
    <property type="entry name" value="RLP_Defense_Trigger"/>
</dbReference>
<dbReference type="GO" id="GO:0012505">
    <property type="term" value="C:endomembrane system"/>
    <property type="evidence" value="ECO:0007669"/>
    <property type="project" value="UniProtKB-SubCell"/>
</dbReference>
<dbReference type="Pfam" id="PF13855">
    <property type="entry name" value="LRR_8"/>
    <property type="match status" value="1"/>
</dbReference>
<dbReference type="PANTHER" id="PTHR48062:SF52">
    <property type="entry name" value="RECEPTOR-LIKE PROTEIN 8-RELATED"/>
    <property type="match status" value="1"/>
</dbReference>
<evidence type="ECO:0000256" key="7">
    <source>
        <dbReference type="ARBA" id="ARBA00022737"/>
    </source>
</evidence>
<evidence type="ECO:0008006" key="14">
    <source>
        <dbReference type="Google" id="ProtNLM"/>
    </source>
</evidence>
<keyword evidence="7" id="KW-0677">Repeat</keyword>
<evidence type="ECO:0000256" key="6">
    <source>
        <dbReference type="ARBA" id="ARBA00022729"/>
    </source>
</evidence>
<dbReference type="SUPFAM" id="SSF52058">
    <property type="entry name" value="L domain-like"/>
    <property type="match status" value="1"/>
</dbReference>
<dbReference type="PANTHER" id="PTHR48062">
    <property type="entry name" value="RECEPTOR-LIKE PROTEIN 14"/>
    <property type="match status" value="1"/>
</dbReference>
<keyword evidence="6" id="KW-0732">Signal</keyword>
<dbReference type="InterPro" id="IPR001611">
    <property type="entry name" value="Leu-rich_rpt"/>
</dbReference>
<evidence type="ECO:0000256" key="4">
    <source>
        <dbReference type="ARBA" id="ARBA00022614"/>
    </source>
</evidence>
<evidence type="ECO:0000256" key="3">
    <source>
        <dbReference type="ARBA" id="ARBA00022475"/>
    </source>
</evidence>
<evidence type="ECO:0000256" key="5">
    <source>
        <dbReference type="ARBA" id="ARBA00022692"/>
    </source>
</evidence>
<dbReference type="Gene3D" id="3.80.10.10">
    <property type="entry name" value="Ribonuclease Inhibitor"/>
    <property type="match status" value="1"/>
</dbReference>
<evidence type="ECO:0000256" key="11">
    <source>
        <dbReference type="ARBA" id="ARBA00037847"/>
    </source>
</evidence>
<accession>A0A7C9D306</accession>